<keyword evidence="2" id="KW-1133">Transmembrane helix</keyword>
<keyword evidence="4" id="KW-1185">Reference proteome</keyword>
<dbReference type="Proteomes" id="UP000007305">
    <property type="component" value="Chromosome 2"/>
</dbReference>
<dbReference type="EnsemblPlants" id="Zm00001eb076890_T001">
    <property type="protein sequence ID" value="Zm00001eb076890_P001"/>
    <property type="gene ID" value="Zm00001eb076890"/>
</dbReference>
<evidence type="ECO:0000313" key="3">
    <source>
        <dbReference type="EnsemblPlants" id="Zm00001eb076890_P001"/>
    </source>
</evidence>
<evidence type="ECO:0000313" key="4">
    <source>
        <dbReference type="Proteomes" id="UP000007305"/>
    </source>
</evidence>
<feature type="transmembrane region" description="Helical" evidence="2">
    <location>
        <begin position="129"/>
        <end position="150"/>
    </location>
</feature>
<dbReference type="Gramene" id="Zm00001eb076890_T001">
    <property type="protein sequence ID" value="Zm00001eb076890_P001"/>
    <property type="gene ID" value="Zm00001eb076890"/>
</dbReference>
<dbReference type="AlphaFoldDB" id="A0A804MDB2"/>
<protein>
    <recommendedName>
        <fullName evidence="6">Steroid nuclear receptor ligand-binding</fullName>
    </recommendedName>
</protein>
<evidence type="ECO:0008006" key="6">
    <source>
        <dbReference type="Google" id="ProtNLM"/>
    </source>
</evidence>
<dbReference type="PANTHER" id="PTHR31133">
    <property type="entry name" value="MEMBRANE PROTEIN"/>
    <property type="match status" value="1"/>
</dbReference>
<reference evidence="3" key="2">
    <citation type="submission" date="2019-07" db="EMBL/GenBank/DDBJ databases">
        <authorList>
            <person name="Seetharam A."/>
            <person name="Woodhouse M."/>
            <person name="Cannon E."/>
        </authorList>
    </citation>
    <scope>NUCLEOTIDE SEQUENCE [LARGE SCALE GENOMIC DNA]</scope>
    <source>
        <strain evidence="3">cv. B73</strain>
    </source>
</reference>
<proteinExistence type="evidence at protein level"/>
<dbReference type="PANTHER" id="PTHR31133:SF8">
    <property type="entry name" value="OS04G0483200 PROTEIN"/>
    <property type="match status" value="1"/>
</dbReference>
<dbReference type="InParanoid" id="A0A804MDB2"/>
<evidence type="ECO:0007829" key="5">
    <source>
        <dbReference type="PeptideAtlas" id="A0A804MDB2"/>
    </source>
</evidence>
<keyword evidence="5" id="KW-1267">Proteomics identification</keyword>
<evidence type="ECO:0000256" key="1">
    <source>
        <dbReference type="SAM" id="MobiDB-lite"/>
    </source>
</evidence>
<sequence>MHLIWTYYCIVRTKLVGPVVKLLLLIAATAVLIIWLIIGIPGSIFAGLVYGFLAPIMATFDAVGEGKEKPFVHCFVDGTWSTITGSCTVVRDVKDLLFHSYFSLMDDLRLQKPPDGEPYEIRLLDIPGALIAAAFEFLLDGIMFTLTAFYKCPVTLFKGWKRLIQDMIGREGPFLETAGVPFAGLAILLWPFAIVGAVLASVLSSVPLGAYAAVVAYQESSLILGIAYVFSSVSIFDEYTNNVLDMAPGSCFPRFKYRKGKDESSHGHSVHYPDQPHSIGRSKKGKDLRLVLLHLRTTLMISIHSRNQGEDLVNRGVITMKDIEEMKSSKVGSSVLNVGLPAYVILNALWSAKADSVELILTRRGCLSLVLGQLAVGPASSPIAALPLVYASFSSARRDIVPCCTHPPSDLAEELPRRRAHSSLGLLGPGRRADLPARAQIPTHHRLAGVAHAPAHRPRLLAQFARCGFSPPVLPVRATPPSHVTARSPRSCTLQPVSAPTLARRRPAFFPAASAGVSCSLGRPWWPRKPPGRLLCLRSAAPSRARHPLLSCPRQHTSMVASAKFANVLLPVRLSSLLRALALAIPLLDLVVELPLASRRVCSRLVALACICVVLQLSARLCPLGSSSLAISTCYWSRF</sequence>
<feature type="region of interest" description="Disordered" evidence="1">
    <location>
        <begin position="260"/>
        <end position="282"/>
    </location>
</feature>
<keyword evidence="2" id="KW-0812">Transmembrane</keyword>
<accession>A0A804MDB2</accession>
<reference evidence="4" key="1">
    <citation type="submission" date="2015-12" db="EMBL/GenBank/DDBJ databases">
        <title>Update maize B73 reference genome by single molecule sequencing technologies.</title>
        <authorList>
            <consortium name="Maize Genome Sequencing Project"/>
            <person name="Ware D."/>
        </authorList>
    </citation>
    <scope>NUCLEOTIDE SEQUENCE [LARGE SCALE GENOMIC DNA]</scope>
    <source>
        <strain evidence="4">cv. B73</strain>
    </source>
</reference>
<evidence type="ECO:0000256" key="2">
    <source>
        <dbReference type="SAM" id="Phobius"/>
    </source>
</evidence>
<dbReference type="InterPro" id="IPR040229">
    <property type="entry name" value="At3g27390-like"/>
</dbReference>
<reference evidence="3" key="3">
    <citation type="submission" date="2021-05" db="UniProtKB">
        <authorList>
            <consortium name="EnsemblPlants"/>
        </authorList>
    </citation>
    <scope>IDENTIFICATION</scope>
    <source>
        <strain evidence="3">cv. B73</strain>
    </source>
</reference>
<feature type="transmembrane region" description="Helical" evidence="2">
    <location>
        <begin position="44"/>
        <end position="63"/>
    </location>
</feature>
<organism evidence="3 4">
    <name type="scientific">Zea mays</name>
    <name type="common">Maize</name>
    <dbReference type="NCBI Taxonomy" id="4577"/>
    <lineage>
        <taxon>Eukaryota</taxon>
        <taxon>Viridiplantae</taxon>
        <taxon>Streptophyta</taxon>
        <taxon>Embryophyta</taxon>
        <taxon>Tracheophyta</taxon>
        <taxon>Spermatophyta</taxon>
        <taxon>Magnoliopsida</taxon>
        <taxon>Liliopsida</taxon>
        <taxon>Poales</taxon>
        <taxon>Poaceae</taxon>
        <taxon>PACMAD clade</taxon>
        <taxon>Panicoideae</taxon>
        <taxon>Andropogonodae</taxon>
        <taxon>Andropogoneae</taxon>
        <taxon>Tripsacinae</taxon>
        <taxon>Zea</taxon>
    </lineage>
</organism>
<keyword evidence="2" id="KW-0472">Membrane</keyword>
<name>A0A804MDB2_MAIZE</name>
<feature type="transmembrane region" description="Helical" evidence="2">
    <location>
        <begin position="210"/>
        <end position="230"/>
    </location>
</feature>
<feature type="transmembrane region" description="Helical" evidence="2">
    <location>
        <begin position="182"/>
        <end position="203"/>
    </location>
</feature>
<feature type="transmembrane region" description="Helical" evidence="2">
    <location>
        <begin position="20"/>
        <end position="38"/>
    </location>
</feature>